<dbReference type="Proteomes" id="UP001642360">
    <property type="component" value="Unassembled WGS sequence"/>
</dbReference>
<comment type="subcellular location">
    <subcellularLocation>
        <location evidence="1 6">Membrane</location>
        <topology evidence="1 6">Multi-pass membrane protein</topology>
    </subcellularLocation>
</comment>
<evidence type="ECO:0000256" key="4">
    <source>
        <dbReference type="ARBA" id="ARBA00022989"/>
    </source>
</evidence>
<evidence type="ECO:0000313" key="8">
    <source>
        <dbReference type="EMBL" id="CAK9184064.1"/>
    </source>
</evidence>
<keyword evidence="5 6" id="KW-0472">Membrane</keyword>
<feature type="transmembrane region" description="Helical" evidence="6">
    <location>
        <begin position="218"/>
        <end position="240"/>
    </location>
</feature>
<dbReference type="PANTHER" id="PTHR31218">
    <property type="entry name" value="WAT1-RELATED PROTEIN"/>
    <property type="match status" value="1"/>
</dbReference>
<sequence length="326" mass="36770">MRTSFASYAAMVVVQLAYGGSNILMKISLENGLNQLVFVVYRHVIAMLLLGPFAYVLERKQRPPLSFAVMMKVFALSSLGTTIHLNVYYAGLEYTSPTVASALSNVIPTFTFLIAVFLGMEKVTIRSARGRAKVLGMLTSIGGSLIFTFWKGPYLFKGLVERRPLVDIYDTKDSVGELKRGGEQDWLKGSALILVSYVAWSAWLILQAVVYKVYPARLSLNVLICFFASLQSSLLALFFGRNPTIWRLEWNVQLLTIIYTVSIHSLMPHVYTGFGISAVATWAIIMYYKFYHLVMYIAGSTERNTKLNKDQCINRTFFRLLMFTCV</sequence>
<keyword evidence="3 6" id="KW-0812">Transmembrane</keyword>
<dbReference type="Pfam" id="PF00892">
    <property type="entry name" value="EamA"/>
    <property type="match status" value="1"/>
</dbReference>
<feature type="transmembrane region" description="Helical" evidence="6">
    <location>
        <begin position="186"/>
        <end position="206"/>
    </location>
</feature>
<feature type="transmembrane region" description="Helical" evidence="6">
    <location>
        <begin position="35"/>
        <end position="57"/>
    </location>
</feature>
<evidence type="ECO:0000256" key="5">
    <source>
        <dbReference type="ARBA" id="ARBA00023136"/>
    </source>
</evidence>
<protein>
    <recommendedName>
        <fullName evidence="6">WAT1-related protein</fullName>
    </recommendedName>
</protein>
<proteinExistence type="inferred from homology"/>
<comment type="similarity">
    <text evidence="2 6">Belongs to the drug/metabolite transporter (DMT) superfamily. Plant drug/metabolite exporter (P-DME) (TC 2.A.7.4) family.</text>
</comment>
<keyword evidence="4 6" id="KW-1133">Transmembrane helix</keyword>
<feature type="transmembrane region" description="Helical" evidence="6">
    <location>
        <begin position="102"/>
        <end position="120"/>
    </location>
</feature>
<dbReference type="GO" id="GO:0016020">
    <property type="term" value="C:membrane"/>
    <property type="evidence" value="ECO:0007669"/>
    <property type="project" value="UniProtKB-SubCell"/>
</dbReference>
<evidence type="ECO:0000256" key="3">
    <source>
        <dbReference type="ARBA" id="ARBA00022692"/>
    </source>
</evidence>
<reference evidence="8 9" key="1">
    <citation type="submission" date="2024-02" db="EMBL/GenBank/DDBJ databases">
        <authorList>
            <person name="Vignale AGUSTIN F."/>
            <person name="Sosa J E."/>
            <person name="Modenutti C."/>
        </authorList>
    </citation>
    <scope>NUCLEOTIDE SEQUENCE [LARGE SCALE GENOMIC DNA]</scope>
</reference>
<dbReference type="AlphaFoldDB" id="A0ABC8UST0"/>
<organism evidence="8 9">
    <name type="scientific">Ilex paraguariensis</name>
    <name type="common">yerba mate</name>
    <dbReference type="NCBI Taxonomy" id="185542"/>
    <lineage>
        <taxon>Eukaryota</taxon>
        <taxon>Viridiplantae</taxon>
        <taxon>Streptophyta</taxon>
        <taxon>Embryophyta</taxon>
        <taxon>Tracheophyta</taxon>
        <taxon>Spermatophyta</taxon>
        <taxon>Magnoliopsida</taxon>
        <taxon>eudicotyledons</taxon>
        <taxon>Gunneridae</taxon>
        <taxon>Pentapetalae</taxon>
        <taxon>asterids</taxon>
        <taxon>campanulids</taxon>
        <taxon>Aquifoliales</taxon>
        <taxon>Aquifoliaceae</taxon>
        <taxon>Ilex</taxon>
    </lineage>
</organism>
<dbReference type="InterPro" id="IPR037185">
    <property type="entry name" value="EmrE-like"/>
</dbReference>
<accession>A0ABC8UST0</accession>
<dbReference type="SUPFAM" id="SSF103481">
    <property type="entry name" value="Multidrug resistance efflux transporter EmrE"/>
    <property type="match status" value="1"/>
</dbReference>
<keyword evidence="9" id="KW-1185">Reference proteome</keyword>
<evidence type="ECO:0000256" key="6">
    <source>
        <dbReference type="RuleBase" id="RU363077"/>
    </source>
</evidence>
<feature type="transmembrane region" description="Helical" evidence="6">
    <location>
        <begin position="69"/>
        <end position="90"/>
    </location>
</feature>
<dbReference type="InterPro" id="IPR000620">
    <property type="entry name" value="EamA_dom"/>
</dbReference>
<feature type="transmembrane region" description="Helical" evidence="6">
    <location>
        <begin position="270"/>
        <end position="288"/>
    </location>
</feature>
<feature type="transmembrane region" description="Helical" evidence="6">
    <location>
        <begin position="132"/>
        <end position="150"/>
    </location>
</feature>
<dbReference type="InterPro" id="IPR030184">
    <property type="entry name" value="WAT1-related"/>
</dbReference>
<dbReference type="EMBL" id="CAUOFW020008835">
    <property type="protein sequence ID" value="CAK9184064.1"/>
    <property type="molecule type" value="Genomic_DNA"/>
</dbReference>
<evidence type="ECO:0000256" key="1">
    <source>
        <dbReference type="ARBA" id="ARBA00004141"/>
    </source>
</evidence>
<evidence type="ECO:0000256" key="2">
    <source>
        <dbReference type="ARBA" id="ARBA00007635"/>
    </source>
</evidence>
<gene>
    <name evidence="8" type="ORF">ILEXP_LOCUS54360</name>
</gene>
<evidence type="ECO:0000313" key="9">
    <source>
        <dbReference type="Proteomes" id="UP001642360"/>
    </source>
</evidence>
<evidence type="ECO:0000259" key="7">
    <source>
        <dbReference type="Pfam" id="PF00892"/>
    </source>
</evidence>
<feature type="domain" description="EamA" evidence="7">
    <location>
        <begin position="10"/>
        <end position="128"/>
    </location>
</feature>
<name>A0ABC8UST0_9AQUA</name>
<comment type="caution">
    <text evidence="8">The sequence shown here is derived from an EMBL/GenBank/DDBJ whole genome shotgun (WGS) entry which is preliminary data.</text>
</comment>